<dbReference type="Pfam" id="PF00494">
    <property type="entry name" value="SQS_PSY"/>
    <property type="match status" value="1"/>
</dbReference>
<accession>A0ABT3BG56</accession>
<gene>
    <name evidence="1" type="ORF">MUB52_13080</name>
</gene>
<dbReference type="InterPro" id="IPR002060">
    <property type="entry name" value="Squ/phyt_synthse"/>
</dbReference>
<dbReference type="RefSeq" id="WP_263844684.1">
    <property type="nucleotide sequence ID" value="NZ_JALIEB010000008.1"/>
</dbReference>
<dbReference type="EMBL" id="JALIEB010000008">
    <property type="protein sequence ID" value="MCV3272364.1"/>
    <property type="molecule type" value="Genomic_DNA"/>
</dbReference>
<dbReference type="InterPro" id="IPR008949">
    <property type="entry name" value="Isoprenoid_synthase_dom_sf"/>
</dbReference>
<sequence>MTFDADLNACAALVRQGDPDRFAATMASPVDARGILFPLYAFNVEVSRAPWVTQEPLIAEMRLQWWRDALDEIAGGRAPRRHEVVTPLADILTPDQARGLDALIDARRWDIGSDPFDDEASLWTYLDATTGTLLWTAAAALGAPAEEQARLRQIARAVALANWLSALPELEARGKRPMHDGRPETLAALAKGALKDLAAQRGLSPASRLALLSGWRARGILKTVARQPQRVARGDLVTPQIGRSLSLIRARILGKI</sequence>
<dbReference type="Gene3D" id="1.10.600.10">
    <property type="entry name" value="Farnesyl Diphosphate Synthase"/>
    <property type="match status" value="1"/>
</dbReference>
<proteinExistence type="predicted"/>
<dbReference type="SUPFAM" id="SSF48576">
    <property type="entry name" value="Terpenoid synthases"/>
    <property type="match status" value="1"/>
</dbReference>
<name>A0ABT3BG56_9RHOB</name>
<dbReference type="Proteomes" id="UP001208690">
    <property type="component" value="Unassembled WGS sequence"/>
</dbReference>
<evidence type="ECO:0000313" key="2">
    <source>
        <dbReference type="Proteomes" id="UP001208690"/>
    </source>
</evidence>
<reference evidence="1 2" key="1">
    <citation type="submission" date="2022-04" db="EMBL/GenBank/DDBJ databases">
        <title>Roseobacter sp. WL0113 is a bacterium isolated from neritic sediment.</title>
        <authorList>
            <person name="Wang L."/>
            <person name="He W."/>
            <person name="Zhang D.-F."/>
        </authorList>
    </citation>
    <scope>NUCLEOTIDE SEQUENCE [LARGE SCALE GENOMIC DNA]</scope>
    <source>
        <strain evidence="1 2">WL0113</strain>
    </source>
</reference>
<evidence type="ECO:0000313" key="1">
    <source>
        <dbReference type="EMBL" id="MCV3272364.1"/>
    </source>
</evidence>
<protein>
    <submittedName>
        <fullName evidence="1">Squalene/phytoene synthase family protein</fullName>
    </submittedName>
</protein>
<comment type="caution">
    <text evidence="1">The sequence shown here is derived from an EMBL/GenBank/DDBJ whole genome shotgun (WGS) entry which is preliminary data.</text>
</comment>
<organism evidence="1 2">
    <name type="scientific">Roseobacter sinensis</name>
    <dbReference type="NCBI Taxonomy" id="2931391"/>
    <lineage>
        <taxon>Bacteria</taxon>
        <taxon>Pseudomonadati</taxon>
        <taxon>Pseudomonadota</taxon>
        <taxon>Alphaproteobacteria</taxon>
        <taxon>Rhodobacterales</taxon>
        <taxon>Roseobacteraceae</taxon>
        <taxon>Roseobacter</taxon>
    </lineage>
</organism>
<keyword evidence="2" id="KW-1185">Reference proteome</keyword>